<keyword evidence="2" id="KW-1185">Reference proteome</keyword>
<reference evidence="1 2" key="1">
    <citation type="submission" date="2021-01" db="EMBL/GenBank/DDBJ databases">
        <title>FDA dAtabase for Regulatory Grade micrObial Sequences (FDA-ARGOS): Supporting development and validation of Infectious Disease Dx tests.</title>
        <authorList>
            <person name="Nelson B."/>
            <person name="Plummer A."/>
            <person name="Tallon L."/>
            <person name="Sadzewicz L."/>
            <person name="Zhao X."/>
            <person name="Boylan J."/>
            <person name="Ott S."/>
            <person name="Bowen H."/>
            <person name="Vavikolanu K."/>
            <person name="Mehta A."/>
            <person name="Aluvathingal J."/>
            <person name="Nadendla S."/>
            <person name="Myers T."/>
            <person name="Yan Y."/>
            <person name="Sichtig H."/>
        </authorList>
    </citation>
    <scope>NUCLEOTIDE SEQUENCE [LARGE SCALE GENOMIC DNA]</scope>
    <source>
        <strain evidence="1 2">FDAARGOS_1161</strain>
    </source>
</reference>
<evidence type="ECO:0000313" key="2">
    <source>
        <dbReference type="Proteomes" id="UP000595254"/>
    </source>
</evidence>
<dbReference type="Proteomes" id="UP000595254">
    <property type="component" value="Chromosome"/>
</dbReference>
<organism evidence="1 2">
    <name type="scientific">Peribacillus psychrosaccharolyticus</name>
    <name type="common">Bacillus psychrosaccharolyticus</name>
    <dbReference type="NCBI Taxonomy" id="1407"/>
    <lineage>
        <taxon>Bacteria</taxon>
        <taxon>Bacillati</taxon>
        <taxon>Bacillota</taxon>
        <taxon>Bacilli</taxon>
        <taxon>Bacillales</taxon>
        <taxon>Bacillaceae</taxon>
        <taxon>Peribacillus</taxon>
    </lineage>
</organism>
<name>A0A974NNV8_PERPY</name>
<protein>
    <submittedName>
        <fullName evidence="1">DUF3006 domain-containing protein</fullName>
    </submittedName>
</protein>
<gene>
    <name evidence="1" type="ORF">I6J18_06065</name>
</gene>
<sequence length="70" mass="8201">MKGIVDRFEGEYAVIEVDGKTRDVKRNLFADSVRVSDVVILKNGKWERDSDETLKRKKEVKKLMDSVWED</sequence>
<dbReference type="EMBL" id="CP068053">
    <property type="protein sequence ID" value="QQT01431.1"/>
    <property type="molecule type" value="Genomic_DNA"/>
</dbReference>
<dbReference type="InterPro" id="IPR021377">
    <property type="entry name" value="DUF3006"/>
</dbReference>
<evidence type="ECO:0000313" key="1">
    <source>
        <dbReference type="EMBL" id="QQT01431.1"/>
    </source>
</evidence>
<proteinExistence type="predicted"/>
<dbReference type="KEGG" id="ppsr:I6J18_06065"/>
<accession>A0A974NNV8</accession>
<dbReference type="RefSeq" id="WP_040373156.1">
    <property type="nucleotide sequence ID" value="NZ_CP068053.1"/>
</dbReference>
<dbReference type="AlphaFoldDB" id="A0A974NNV8"/>
<dbReference type="Pfam" id="PF11213">
    <property type="entry name" value="DUF3006"/>
    <property type="match status" value="1"/>
</dbReference>